<dbReference type="GO" id="GO:0005634">
    <property type="term" value="C:nucleus"/>
    <property type="evidence" value="ECO:0007669"/>
    <property type="project" value="UniProtKB-SubCell"/>
</dbReference>
<dbReference type="PANTHER" id="PTHR19303">
    <property type="entry name" value="TRANSPOSON"/>
    <property type="match status" value="1"/>
</dbReference>
<sequence length="529" mass="58481">MPNIGCLQKKRKQWNAEAMKRAIEAVKNKEMGTLKASNAFGVPKSTLIDYVISKKPVDTLLAIKLGRKPTLTNELEEALVEYALEMERRYFGLRASDVRRLAFQLAIRNGLKHPSSCRSAAAGKKHLKSFMSRHPKLSFRKPQGISAARVKGFTKENVQAFFNLLGSVLTKVGFNPAAIYNADETGITTVQQKHAKVISLKGKGQVAALTASERDWLRHFILHVKPSESEQVVLILDGHYSHSRNIDVINIARDNFVHIICLPPHSTNKLQPLDVSFMSPFKTYYAAEIETWLRANPGRVVTSYQISELMGRAYLRAASCEIEVNGFRKCGIFPFQPTIFRNDEFAIHSSNERQSVDGDNDENQIAVDPAVAENLRKERETTPPISTPKLVVPQDICPIPSLKTKHQSPRPGCSGEASKKGGKKGRKRKISSSSSSDSDEIQLVDTDDDMDQDDVDVECFYCSNWFSEDISGSKSSLAQFQEGIDMSFCASLLADWSSSLPSFNAPSKSVSSISTSAVSKELAGSSSLS</sequence>
<dbReference type="Pfam" id="PF03184">
    <property type="entry name" value="DDE_1"/>
    <property type="match status" value="1"/>
</dbReference>
<evidence type="ECO:0000256" key="2">
    <source>
        <dbReference type="PROSITE-ProRule" id="PRU00320"/>
    </source>
</evidence>
<dbReference type="InterPro" id="IPR009057">
    <property type="entry name" value="Homeodomain-like_sf"/>
</dbReference>
<dbReference type="Gene3D" id="1.10.10.60">
    <property type="entry name" value="Homeodomain-like"/>
    <property type="match status" value="1"/>
</dbReference>
<evidence type="ECO:0000259" key="4">
    <source>
        <dbReference type="PROSITE" id="PS50960"/>
    </source>
</evidence>
<dbReference type="Pfam" id="PF05225">
    <property type="entry name" value="HTH_psq"/>
    <property type="match status" value="1"/>
</dbReference>
<accession>A0A9P0M3H0</accession>
<reference evidence="5" key="1">
    <citation type="submission" date="2022-03" db="EMBL/GenBank/DDBJ databases">
        <authorList>
            <person name="Sayadi A."/>
        </authorList>
    </citation>
    <scope>NUCLEOTIDE SEQUENCE</scope>
</reference>
<protein>
    <recommendedName>
        <fullName evidence="4">HTH psq-type domain-containing protein</fullName>
    </recommendedName>
</protein>
<name>A0A9P0M3H0_ACAOB</name>
<evidence type="ECO:0000313" key="5">
    <source>
        <dbReference type="EMBL" id="CAH2005769.1"/>
    </source>
</evidence>
<organism evidence="5 6">
    <name type="scientific">Acanthoscelides obtectus</name>
    <name type="common">Bean weevil</name>
    <name type="synonym">Bruchus obtectus</name>
    <dbReference type="NCBI Taxonomy" id="200917"/>
    <lineage>
        <taxon>Eukaryota</taxon>
        <taxon>Metazoa</taxon>
        <taxon>Ecdysozoa</taxon>
        <taxon>Arthropoda</taxon>
        <taxon>Hexapoda</taxon>
        <taxon>Insecta</taxon>
        <taxon>Pterygota</taxon>
        <taxon>Neoptera</taxon>
        <taxon>Endopterygota</taxon>
        <taxon>Coleoptera</taxon>
        <taxon>Polyphaga</taxon>
        <taxon>Cucujiformia</taxon>
        <taxon>Chrysomeloidea</taxon>
        <taxon>Chrysomelidae</taxon>
        <taxon>Bruchinae</taxon>
        <taxon>Bruchini</taxon>
        <taxon>Acanthoscelides</taxon>
    </lineage>
</organism>
<proteinExistence type="predicted"/>
<feature type="domain" description="HTH psq-type" evidence="4">
    <location>
        <begin position="9"/>
        <end position="57"/>
    </location>
</feature>
<feature type="compositionally biased region" description="Acidic residues" evidence="3">
    <location>
        <begin position="437"/>
        <end position="449"/>
    </location>
</feature>
<dbReference type="AlphaFoldDB" id="A0A9P0M3H0"/>
<feature type="region of interest" description="Disordered" evidence="3">
    <location>
        <begin position="503"/>
        <end position="529"/>
    </location>
</feature>
<evidence type="ECO:0000313" key="6">
    <source>
        <dbReference type="Proteomes" id="UP001152888"/>
    </source>
</evidence>
<dbReference type="EMBL" id="CAKOFQ010007656">
    <property type="protein sequence ID" value="CAH2005769.1"/>
    <property type="molecule type" value="Genomic_DNA"/>
</dbReference>
<comment type="caution">
    <text evidence="5">The sequence shown here is derived from an EMBL/GenBank/DDBJ whole genome shotgun (WGS) entry which is preliminary data.</text>
</comment>
<keyword evidence="2" id="KW-0238">DNA-binding</keyword>
<dbReference type="InterPro" id="IPR050863">
    <property type="entry name" value="CenT-Element_Derived"/>
</dbReference>
<dbReference type="GO" id="GO:0003677">
    <property type="term" value="F:DNA binding"/>
    <property type="evidence" value="ECO:0007669"/>
    <property type="project" value="UniProtKB-UniRule"/>
</dbReference>
<keyword evidence="2" id="KW-0539">Nucleus</keyword>
<dbReference type="SUPFAM" id="SSF46689">
    <property type="entry name" value="Homeodomain-like"/>
    <property type="match status" value="1"/>
</dbReference>
<feature type="region of interest" description="Disordered" evidence="3">
    <location>
        <begin position="401"/>
        <end position="449"/>
    </location>
</feature>
<comment type="subcellular location">
    <subcellularLocation>
        <location evidence="1 2">Nucleus</location>
    </subcellularLocation>
</comment>
<keyword evidence="6" id="KW-1185">Reference proteome</keyword>
<feature type="compositionally biased region" description="Low complexity" evidence="3">
    <location>
        <begin position="507"/>
        <end position="520"/>
    </location>
</feature>
<feature type="compositionally biased region" description="Basic residues" evidence="3">
    <location>
        <begin position="420"/>
        <end position="430"/>
    </location>
</feature>
<dbReference type="OrthoDB" id="10035668at2759"/>
<dbReference type="InterPro" id="IPR004875">
    <property type="entry name" value="DDE_SF_endonuclease_dom"/>
</dbReference>
<evidence type="ECO:0000256" key="1">
    <source>
        <dbReference type="ARBA" id="ARBA00004123"/>
    </source>
</evidence>
<gene>
    <name evidence="5" type="ORF">ACAOBT_LOCUS28725</name>
</gene>
<dbReference type="PROSITE" id="PS50960">
    <property type="entry name" value="HTH_PSQ"/>
    <property type="match status" value="1"/>
</dbReference>
<dbReference type="Proteomes" id="UP001152888">
    <property type="component" value="Unassembled WGS sequence"/>
</dbReference>
<dbReference type="InterPro" id="IPR007889">
    <property type="entry name" value="HTH_Psq"/>
</dbReference>
<feature type="DNA-binding region" description="H-T-H motif" evidence="2">
    <location>
        <begin position="33"/>
        <end position="53"/>
    </location>
</feature>
<evidence type="ECO:0000256" key="3">
    <source>
        <dbReference type="SAM" id="MobiDB-lite"/>
    </source>
</evidence>
<dbReference type="PANTHER" id="PTHR19303:SF74">
    <property type="entry name" value="POGO TRANSPOSABLE ELEMENT WITH KRAB DOMAIN"/>
    <property type="match status" value="1"/>
</dbReference>